<feature type="region of interest" description="Disordered" evidence="1">
    <location>
        <begin position="88"/>
        <end position="146"/>
    </location>
</feature>
<comment type="caution">
    <text evidence="4">The sequence shown here is derived from an EMBL/GenBank/DDBJ whole genome shotgun (WGS) entry which is preliminary data.</text>
</comment>
<accession>A0A811Z7G0</accession>
<dbReference type="EMBL" id="CAJHUB010000760">
    <property type="protein sequence ID" value="CAD7684777.1"/>
    <property type="molecule type" value="Genomic_DNA"/>
</dbReference>
<evidence type="ECO:0000256" key="1">
    <source>
        <dbReference type="SAM" id="MobiDB-lite"/>
    </source>
</evidence>
<reference evidence="4" key="1">
    <citation type="submission" date="2020-12" db="EMBL/GenBank/DDBJ databases">
        <authorList>
            <consortium name="Molecular Ecology Group"/>
        </authorList>
    </citation>
    <scope>NUCLEOTIDE SEQUENCE</scope>
    <source>
        <strain evidence="4">TBG_1078</strain>
    </source>
</reference>
<feature type="chain" id="PRO_5036408615" evidence="2">
    <location>
        <begin position="23"/>
        <end position="179"/>
    </location>
</feature>
<proteinExistence type="predicted"/>
<dbReference type="EMBL" id="CAJHUB010000760">
    <property type="protein sequence ID" value="CAD7684780.1"/>
    <property type="molecule type" value="Genomic_DNA"/>
</dbReference>
<evidence type="ECO:0000313" key="3">
    <source>
        <dbReference type="EMBL" id="CAD7684777.1"/>
    </source>
</evidence>
<name>A0A811Z7G0_NYCPR</name>
<dbReference type="Proteomes" id="UP000645828">
    <property type="component" value="Unassembled WGS sequence"/>
</dbReference>
<protein>
    <submittedName>
        <fullName evidence="4">(raccoon dog) hypothetical protein</fullName>
    </submittedName>
</protein>
<feature type="signal peptide" evidence="2">
    <location>
        <begin position="1"/>
        <end position="22"/>
    </location>
</feature>
<evidence type="ECO:0000256" key="2">
    <source>
        <dbReference type="SAM" id="SignalP"/>
    </source>
</evidence>
<dbReference type="AlphaFoldDB" id="A0A811Z7G0"/>
<sequence>MGNLNCCSAVWLLWTLLLETSGCRCPAVKRNSCRSFLGQSAHVHWLWSDTWDWEFFSDCRRGNVLDTPRTSPSVLKRQTRQGRFWPRNRVNPAADTEEEGPLEVSPGGRAEEGAPYLPKVDAGGKETPTEDLIAEEEEAPKVSKVNAGRKENDPFFIKIHFPCQNIRMEEDLCVENIED</sequence>
<keyword evidence="5" id="KW-1185">Reference proteome</keyword>
<gene>
    <name evidence="3" type="ORF">NYPRO_LOCUS17570</name>
    <name evidence="4" type="ORF">NYPRO_LOCUS17573</name>
</gene>
<evidence type="ECO:0000313" key="5">
    <source>
        <dbReference type="Proteomes" id="UP000645828"/>
    </source>
</evidence>
<evidence type="ECO:0000313" key="4">
    <source>
        <dbReference type="EMBL" id="CAD7684780.1"/>
    </source>
</evidence>
<keyword evidence="2" id="KW-0732">Signal</keyword>
<organism evidence="4 5">
    <name type="scientific">Nyctereutes procyonoides</name>
    <name type="common">Raccoon dog</name>
    <name type="synonym">Canis procyonoides</name>
    <dbReference type="NCBI Taxonomy" id="34880"/>
    <lineage>
        <taxon>Eukaryota</taxon>
        <taxon>Metazoa</taxon>
        <taxon>Chordata</taxon>
        <taxon>Craniata</taxon>
        <taxon>Vertebrata</taxon>
        <taxon>Euteleostomi</taxon>
        <taxon>Mammalia</taxon>
        <taxon>Eutheria</taxon>
        <taxon>Laurasiatheria</taxon>
        <taxon>Carnivora</taxon>
        <taxon>Caniformia</taxon>
        <taxon>Canidae</taxon>
        <taxon>Nyctereutes</taxon>
    </lineage>
</organism>